<evidence type="ECO:0000313" key="3">
    <source>
        <dbReference type="Proteomes" id="UP000644020"/>
    </source>
</evidence>
<evidence type="ECO:0000256" key="1">
    <source>
        <dbReference type="SAM" id="MobiDB-lite"/>
    </source>
</evidence>
<organism evidence="2 3">
    <name type="scientific">Streptomyces termitum</name>
    <dbReference type="NCBI Taxonomy" id="67368"/>
    <lineage>
        <taxon>Bacteria</taxon>
        <taxon>Bacillati</taxon>
        <taxon>Actinomycetota</taxon>
        <taxon>Actinomycetes</taxon>
        <taxon>Kitasatosporales</taxon>
        <taxon>Streptomycetaceae</taxon>
        <taxon>Streptomyces</taxon>
    </lineage>
</organism>
<feature type="compositionally biased region" description="Pro residues" evidence="1">
    <location>
        <begin position="145"/>
        <end position="161"/>
    </location>
</feature>
<dbReference type="AlphaFoldDB" id="A0A918T2R0"/>
<keyword evidence="3" id="KW-1185">Reference proteome</keyword>
<evidence type="ECO:0000313" key="2">
    <source>
        <dbReference type="EMBL" id="GHA85415.1"/>
    </source>
</evidence>
<dbReference type="Proteomes" id="UP000644020">
    <property type="component" value="Unassembled WGS sequence"/>
</dbReference>
<dbReference type="EMBL" id="BMUL01000007">
    <property type="protein sequence ID" value="GHA85415.1"/>
    <property type="molecule type" value="Genomic_DNA"/>
</dbReference>
<proteinExistence type="predicted"/>
<comment type="caution">
    <text evidence="2">The sequence shown here is derived from an EMBL/GenBank/DDBJ whole genome shotgun (WGS) entry which is preliminary data.</text>
</comment>
<dbReference type="RefSeq" id="WP_189977605.1">
    <property type="nucleotide sequence ID" value="NZ_BMUL01000007.1"/>
</dbReference>
<sequence length="161" mass="17560">MIFLNERLVGGWSGAVVNVMESTSVVFLPGGWGWSLLDSVSGTTSVSRFRWSCPAEGLLRLRNVWYVDGATGRDGRFAADARVTAADDVFETRYALTRRRHPWAREDEGDEAALVVDPALDYENVFYRVPGSFTAADDPSAALVPHPPAPRPGPPPGAWRG</sequence>
<accession>A0A918T2R0</accession>
<reference evidence="2" key="2">
    <citation type="submission" date="2020-09" db="EMBL/GenBank/DDBJ databases">
        <authorList>
            <person name="Sun Q."/>
            <person name="Ohkuma M."/>
        </authorList>
    </citation>
    <scope>NUCLEOTIDE SEQUENCE</scope>
    <source>
        <strain evidence="2">JCM 4518</strain>
    </source>
</reference>
<name>A0A918T2R0_9ACTN</name>
<protein>
    <submittedName>
        <fullName evidence="2">Uncharacterized protein</fullName>
    </submittedName>
</protein>
<gene>
    <name evidence="2" type="ORF">GCM10010305_31500</name>
</gene>
<feature type="region of interest" description="Disordered" evidence="1">
    <location>
        <begin position="137"/>
        <end position="161"/>
    </location>
</feature>
<reference evidence="2" key="1">
    <citation type="journal article" date="2014" name="Int. J. Syst. Evol. Microbiol.">
        <title>Complete genome sequence of Corynebacterium casei LMG S-19264T (=DSM 44701T), isolated from a smear-ripened cheese.</title>
        <authorList>
            <consortium name="US DOE Joint Genome Institute (JGI-PGF)"/>
            <person name="Walter F."/>
            <person name="Albersmeier A."/>
            <person name="Kalinowski J."/>
            <person name="Ruckert C."/>
        </authorList>
    </citation>
    <scope>NUCLEOTIDE SEQUENCE</scope>
    <source>
        <strain evidence="2">JCM 4518</strain>
    </source>
</reference>